<feature type="compositionally biased region" description="Basic and acidic residues" evidence="1">
    <location>
        <begin position="41"/>
        <end position="52"/>
    </location>
</feature>
<accession>A0A9E7JPM4</accession>
<reference evidence="3" key="1">
    <citation type="submission" date="2022-05" db="EMBL/GenBank/DDBJ databases">
        <title>The Musa troglodytarum L. genome provides insights into the mechanism of non-climacteric behaviour and enrichment of carotenoids.</title>
        <authorList>
            <person name="Wang J."/>
        </authorList>
    </citation>
    <scope>NUCLEOTIDE SEQUENCE</scope>
    <source>
        <tissue evidence="3">Leaf</tissue>
    </source>
</reference>
<evidence type="ECO:0000256" key="2">
    <source>
        <dbReference type="SAM" id="SignalP"/>
    </source>
</evidence>
<dbReference type="OrthoDB" id="1898192at2759"/>
<feature type="compositionally biased region" description="Basic and acidic residues" evidence="1">
    <location>
        <begin position="85"/>
        <end position="101"/>
    </location>
</feature>
<dbReference type="AlphaFoldDB" id="A0A9E7JPM4"/>
<dbReference type="PROSITE" id="PS51257">
    <property type="entry name" value="PROKAR_LIPOPROTEIN"/>
    <property type="match status" value="1"/>
</dbReference>
<keyword evidence="2" id="KW-0732">Signal</keyword>
<feature type="compositionally biased region" description="Basic residues" evidence="1">
    <location>
        <begin position="112"/>
        <end position="122"/>
    </location>
</feature>
<feature type="chain" id="PRO_5039382517" evidence="2">
    <location>
        <begin position="21"/>
        <end position="343"/>
    </location>
</feature>
<feature type="region of interest" description="Disordered" evidence="1">
    <location>
        <begin position="29"/>
        <end position="169"/>
    </location>
</feature>
<proteinExistence type="predicted"/>
<dbReference type="PANTHER" id="PTHR34459">
    <property type="entry name" value="OS01G0264500 PROTEIN"/>
    <property type="match status" value="1"/>
</dbReference>
<name>A0A9E7JPM4_9LILI</name>
<organism evidence="3 4">
    <name type="scientific">Musa troglodytarum</name>
    <name type="common">fe'i banana</name>
    <dbReference type="NCBI Taxonomy" id="320322"/>
    <lineage>
        <taxon>Eukaryota</taxon>
        <taxon>Viridiplantae</taxon>
        <taxon>Streptophyta</taxon>
        <taxon>Embryophyta</taxon>
        <taxon>Tracheophyta</taxon>
        <taxon>Spermatophyta</taxon>
        <taxon>Magnoliopsida</taxon>
        <taxon>Liliopsida</taxon>
        <taxon>Zingiberales</taxon>
        <taxon>Musaceae</taxon>
        <taxon>Musa</taxon>
    </lineage>
</organism>
<feature type="region of interest" description="Disordered" evidence="1">
    <location>
        <begin position="200"/>
        <end position="227"/>
    </location>
</feature>
<gene>
    <name evidence="3" type="ORF">MUK42_28154</name>
</gene>
<dbReference type="Proteomes" id="UP001055439">
    <property type="component" value="Chromosome 2"/>
</dbReference>
<evidence type="ECO:0000313" key="3">
    <source>
        <dbReference type="EMBL" id="URD88124.1"/>
    </source>
</evidence>
<protein>
    <submittedName>
        <fullName evidence="3">Gb protein</fullName>
    </submittedName>
</protein>
<keyword evidence="4" id="KW-1185">Reference proteome</keyword>
<evidence type="ECO:0000313" key="4">
    <source>
        <dbReference type="Proteomes" id="UP001055439"/>
    </source>
</evidence>
<evidence type="ECO:0000256" key="1">
    <source>
        <dbReference type="SAM" id="MobiDB-lite"/>
    </source>
</evidence>
<feature type="signal peptide" evidence="2">
    <location>
        <begin position="1"/>
        <end position="20"/>
    </location>
</feature>
<dbReference type="EMBL" id="CP097504">
    <property type="protein sequence ID" value="URD88124.1"/>
    <property type="molecule type" value="Genomic_DNA"/>
</dbReference>
<feature type="compositionally biased region" description="Low complexity" evidence="1">
    <location>
        <begin position="216"/>
        <end position="227"/>
    </location>
</feature>
<sequence length="343" mass="36598">MRASVGGLAWLLCLGLFISACVVGGGTNATPPVTAPIVASSRDRPSGDRSLDPLRASKRRVPNGPDPIHNRNIQHKQRLATSLERVNRQAEADHPESREVRTTASSRVAARQQKKKKKKKKNGSFGSEDGLENLEGTEEQRLDGGRGGALKQRGTVRRTRFESCHHLPPGYPTTFASLRALPVPASRSPSPVLLPLSQAEGDKAFRPPPPPPAPPLASTAADSPLSLSPSREIAVNLPSREKEEWIINSVLQDATSVAGSGAGVMLSAVHGMNTGIPFVQKHVKGPKWLHFLFVIPPLLLYSGASASLGAYVVPRFAQLTVTSYYAASSASHHAGQQHIADSS</sequence>
<dbReference type="PANTHER" id="PTHR34459:SF2">
    <property type="entry name" value="TRANSMEMBRANE PROTEIN"/>
    <property type="match status" value="1"/>
</dbReference>
<feature type="compositionally biased region" description="Pro residues" evidence="1">
    <location>
        <begin position="206"/>
        <end position="215"/>
    </location>
</feature>